<dbReference type="AlphaFoldDB" id="A0A1Q5U9W5"/>
<feature type="compositionally biased region" description="Basic and acidic residues" evidence="1">
    <location>
        <begin position="52"/>
        <end position="66"/>
    </location>
</feature>
<protein>
    <submittedName>
        <fullName evidence="2">Uncharacterized protein</fullName>
    </submittedName>
</protein>
<evidence type="ECO:0000313" key="2">
    <source>
        <dbReference type="EMBL" id="OKP09261.1"/>
    </source>
</evidence>
<organism evidence="2 3">
    <name type="scientific">Penicillium subrubescens</name>
    <dbReference type="NCBI Taxonomy" id="1316194"/>
    <lineage>
        <taxon>Eukaryota</taxon>
        <taxon>Fungi</taxon>
        <taxon>Dikarya</taxon>
        <taxon>Ascomycota</taxon>
        <taxon>Pezizomycotina</taxon>
        <taxon>Eurotiomycetes</taxon>
        <taxon>Eurotiomycetidae</taxon>
        <taxon>Eurotiales</taxon>
        <taxon>Aspergillaceae</taxon>
        <taxon>Penicillium</taxon>
    </lineage>
</organism>
<sequence>MENEELFAGEPALDAQQEATGAQRSAAASKQAPLQIHTEPLLADDDDWQQDQQHEEHIRTIDERPRWRQPHVSVFGGK</sequence>
<name>A0A1Q5U9W5_9EURO</name>
<evidence type="ECO:0000313" key="3">
    <source>
        <dbReference type="Proteomes" id="UP000186955"/>
    </source>
</evidence>
<feature type="region of interest" description="Disordered" evidence="1">
    <location>
        <begin position="1"/>
        <end position="78"/>
    </location>
</feature>
<gene>
    <name evidence="2" type="ORF">PENSUB_5347</name>
</gene>
<reference evidence="2 3" key="1">
    <citation type="submission" date="2016-10" db="EMBL/GenBank/DDBJ databases">
        <title>Genome sequence of the ascomycete fungus Penicillium subrubescens.</title>
        <authorList>
            <person name="De Vries R.P."/>
            <person name="Peng M."/>
            <person name="Dilokpimol A."/>
            <person name="Hilden K."/>
            <person name="Makela M.R."/>
            <person name="Grigoriev I."/>
            <person name="Riley R."/>
            <person name="Granchi Z."/>
        </authorList>
    </citation>
    <scope>NUCLEOTIDE SEQUENCE [LARGE SCALE GENOMIC DNA]</scope>
    <source>
        <strain evidence="2 3">CBS 132785</strain>
    </source>
</reference>
<keyword evidence="3" id="KW-1185">Reference proteome</keyword>
<comment type="caution">
    <text evidence="2">The sequence shown here is derived from an EMBL/GenBank/DDBJ whole genome shotgun (WGS) entry which is preliminary data.</text>
</comment>
<feature type="compositionally biased region" description="Polar residues" evidence="1">
    <location>
        <begin position="17"/>
        <end position="28"/>
    </location>
</feature>
<accession>A0A1Q5U9W5</accession>
<dbReference type="Proteomes" id="UP000186955">
    <property type="component" value="Unassembled WGS sequence"/>
</dbReference>
<proteinExistence type="predicted"/>
<dbReference type="EMBL" id="MNBE01000552">
    <property type="protein sequence ID" value="OKP09261.1"/>
    <property type="molecule type" value="Genomic_DNA"/>
</dbReference>
<evidence type="ECO:0000256" key="1">
    <source>
        <dbReference type="SAM" id="MobiDB-lite"/>
    </source>
</evidence>